<dbReference type="InterPro" id="IPR001810">
    <property type="entry name" value="F-box_dom"/>
</dbReference>
<evidence type="ECO:0000259" key="3">
    <source>
        <dbReference type="PROSITE" id="PS50181"/>
    </source>
</evidence>
<dbReference type="Pfam" id="PF00646">
    <property type="entry name" value="F-box"/>
    <property type="match status" value="1"/>
</dbReference>
<evidence type="ECO:0000313" key="4">
    <source>
        <dbReference type="EMBL" id="CAB3245343.1"/>
    </source>
</evidence>
<dbReference type="AlphaFoldDB" id="A0A6F9DCV2"/>
<evidence type="ECO:0000256" key="1">
    <source>
        <dbReference type="ARBA" id="ARBA00022786"/>
    </source>
</evidence>
<gene>
    <name evidence="4" type="primary">Fbxo46-001</name>
</gene>
<dbReference type="PROSITE" id="PS50181">
    <property type="entry name" value="FBOX"/>
    <property type="match status" value="1"/>
</dbReference>
<name>A0A6F9DCV2_9ASCI</name>
<evidence type="ECO:0000256" key="2">
    <source>
        <dbReference type="SAM" id="MobiDB-lite"/>
    </source>
</evidence>
<feature type="compositionally biased region" description="Polar residues" evidence="2">
    <location>
        <begin position="124"/>
        <end position="143"/>
    </location>
</feature>
<feature type="domain" description="F-box" evidence="3">
    <location>
        <begin position="311"/>
        <end position="363"/>
    </location>
</feature>
<feature type="region of interest" description="Disordered" evidence="2">
    <location>
        <begin position="179"/>
        <end position="198"/>
    </location>
</feature>
<dbReference type="Gene3D" id="1.20.1280.50">
    <property type="match status" value="1"/>
</dbReference>
<reference evidence="4" key="1">
    <citation type="submission" date="2020-04" db="EMBL/GenBank/DDBJ databases">
        <authorList>
            <person name="Neveu A P."/>
        </authorList>
    </citation>
    <scope>NUCLEOTIDE SEQUENCE</scope>
    <source>
        <tissue evidence="4">Whole embryo</tissue>
    </source>
</reference>
<protein>
    <submittedName>
        <fullName evidence="4">F-box only protein 46-like</fullName>
    </submittedName>
</protein>
<dbReference type="InterPro" id="IPR039594">
    <property type="entry name" value="FBXO34/46"/>
</dbReference>
<dbReference type="PANTHER" id="PTHR16271:SF9">
    <property type="entry name" value="F-BOX DOMAIN-CONTAINING PROTEIN"/>
    <property type="match status" value="1"/>
</dbReference>
<proteinExistence type="evidence at transcript level"/>
<organism evidence="4">
    <name type="scientific">Phallusia mammillata</name>
    <dbReference type="NCBI Taxonomy" id="59560"/>
    <lineage>
        <taxon>Eukaryota</taxon>
        <taxon>Metazoa</taxon>
        <taxon>Chordata</taxon>
        <taxon>Tunicata</taxon>
        <taxon>Ascidiacea</taxon>
        <taxon>Phlebobranchia</taxon>
        <taxon>Ascidiidae</taxon>
        <taxon>Phallusia</taxon>
    </lineage>
</organism>
<feature type="region of interest" description="Disordered" evidence="2">
    <location>
        <begin position="102"/>
        <end position="143"/>
    </location>
</feature>
<accession>A0A6F9DCV2</accession>
<keyword evidence="1" id="KW-0833">Ubl conjugation pathway</keyword>
<feature type="compositionally biased region" description="Basic and acidic residues" evidence="2">
    <location>
        <begin position="110"/>
        <end position="121"/>
    </location>
</feature>
<dbReference type="SUPFAM" id="SSF81383">
    <property type="entry name" value="F-box domain"/>
    <property type="match status" value="1"/>
</dbReference>
<sequence>MVQHATQTFMIRKSVSQNEEINEFQLVHALITQSLKGLSENGKSSTLDENENQLAMETTSNNSLLSTICKTFSSLNTANGHRLISRSVRDIISQLRSSTDHCANSCANKSTEKPRRREKVAFRNRSNSSNTSDVQSTPSTNECKTEVEQISSNVHKKVLHFERCASSGQVEESLCSKCKKTKPPSLEGATSPTPSTSCAEACPGGTYYRPLVTNNNQTPPDQRVPDPITPMEDDAQEHIEPPKLTGRNLKRVPSERFQKMRRKVQRLMLPRSDDGCEEERTPRSPTDEKTFLQSIRIPNPAQIRNDPESRKGLMVRLPDHVLCNIFSHLDTRTLSALKCSCTDFNFIIVNFDIRSSDSRWTKDDRYIDDPCKQCRHQFKRGDMSLCRFHPKRYYADLPYGRSYWMCCLQLERSSPGCQVGLHDNHWLASYD</sequence>
<dbReference type="EMBL" id="LR785117">
    <property type="protein sequence ID" value="CAB3245343.1"/>
    <property type="molecule type" value="mRNA"/>
</dbReference>
<dbReference type="PANTHER" id="PTHR16271">
    <property type="entry name" value="F-BOX ONLY PROTEIN 34/46 FAMILY MEMBER"/>
    <property type="match status" value="1"/>
</dbReference>
<dbReference type="InterPro" id="IPR036047">
    <property type="entry name" value="F-box-like_dom_sf"/>
</dbReference>
<feature type="compositionally biased region" description="Polar residues" evidence="2">
    <location>
        <begin position="188"/>
        <end position="198"/>
    </location>
</feature>